<organism evidence="4">
    <name type="scientific">marine sediment metagenome</name>
    <dbReference type="NCBI Taxonomy" id="412755"/>
    <lineage>
        <taxon>unclassified sequences</taxon>
        <taxon>metagenomes</taxon>
        <taxon>ecological metagenomes</taxon>
    </lineage>
</organism>
<sequence>MKKTVFLKTFLIIFSILLTFSFAFARGGADKEPTPEPEAAPVLVPEEVDLSVPITVLVTDPHIQVVDTWKPIWEAQTGGKINVILVPYATLEEKMWIEFRTKTGSFDLACIPVTWKGDVMGGNHVESLEPFIDEYGYPDWDDVMPAVQSIVKWGGEIMAFPYDGDNHMTYYRTDALGVPEYQEQYPEKFGYNYHLPPANWSEVRDIAEF</sequence>
<feature type="non-terminal residue" evidence="4">
    <location>
        <position position="209"/>
    </location>
</feature>
<dbReference type="InterPro" id="IPR006059">
    <property type="entry name" value="SBP"/>
</dbReference>
<dbReference type="PANTHER" id="PTHR43649">
    <property type="entry name" value="ARABINOSE-BINDING PROTEIN-RELATED"/>
    <property type="match status" value="1"/>
</dbReference>
<evidence type="ECO:0000256" key="2">
    <source>
        <dbReference type="ARBA" id="ARBA00022448"/>
    </source>
</evidence>
<dbReference type="PANTHER" id="PTHR43649:SF34">
    <property type="entry name" value="ABC TRANSPORTER PERIPLASMIC-BINDING PROTEIN YCJN-RELATED"/>
    <property type="match status" value="1"/>
</dbReference>
<dbReference type="Gene3D" id="3.40.190.10">
    <property type="entry name" value="Periplasmic binding protein-like II"/>
    <property type="match status" value="2"/>
</dbReference>
<protein>
    <recommendedName>
        <fullName evidence="5">Extracellular solute-binding protein</fullName>
    </recommendedName>
</protein>
<dbReference type="InterPro" id="IPR050490">
    <property type="entry name" value="Bact_solute-bd_prot1"/>
</dbReference>
<comment type="similarity">
    <text evidence="1">Belongs to the bacterial solute-binding protein 1 family.</text>
</comment>
<keyword evidence="2" id="KW-0813">Transport</keyword>
<comment type="caution">
    <text evidence="4">The sequence shown here is derived from an EMBL/GenBank/DDBJ whole genome shotgun (WGS) entry which is preliminary data.</text>
</comment>
<reference evidence="4" key="1">
    <citation type="journal article" date="2015" name="Nature">
        <title>Complex archaea that bridge the gap between prokaryotes and eukaryotes.</title>
        <authorList>
            <person name="Spang A."/>
            <person name="Saw J.H."/>
            <person name="Jorgensen S.L."/>
            <person name="Zaremba-Niedzwiedzka K."/>
            <person name="Martijn J."/>
            <person name="Lind A.E."/>
            <person name="van Eijk R."/>
            <person name="Schleper C."/>
            <person name="Guy L."/>
            <person name="Ettema T.J."/>
        </authorList>
    </citation>
    <scope>NUCLEOTIDE SEQUENCE</scope>
</reference>
<evidence type="ECO:0000256" key="3">
    <source>
        <dbReference type="ARBA" id="ARBA00022729"/>
    </source>
</evidence>
<accession>A0A0F8Z1L4</accession>
<dbReference type="SUPFAM" id="SSF53850">
    <property type="entry name" value="Periplasmic binding protein-like II"/>
    <property type="match status" value="1"/>
</dbReference>
<evidence type="ECO:0000313" key="4">
    <source>
        <dbReference type="EMBL" id="KKK87543.1"/>
    </source>
</evidence>
<proteinExistence type="inferred from homology"/>
<evidence type="ECO:0008006" key="5">
    <source>
        <dbReference type="Google" id="ProtNLM"/>
    </source>
</evidence>
<name>A0A0F8Z1L4_9ZZZZ</name>
<keyword evidence="3" id="KW-0732">Signal</keyword>
<gene>
    <name evidence="4" type="ORF">LCGC14_2752180</name>
</gene>
<evidence type="ECO:0000256" key="1">
    <source>
        <dbReference type="ARBA" id="ARBA00008520"/>
    </source>
</evidence>
<dbReference type="Pfam" id="PF01547">
    <property type="entry name" value="SBP_bac_1"/>
    <property type="match status" value="1"/>
</dbReference>
<dbReference type="AlphaFoldDB" id="A0A0F8Z1L4"/>
<dbReference type="EMBL" id="LAZR01050352">
    <property type="protein sequence ID" value="KKK87543.1"/>
    <property type="molecule type" value="Genomic_DNA"/>
</dbReference>